<keyword evidence="3" id="KW-1185">Reference proteome</keyword>
<organism evidence="2 3">
    <name type="scientific">Caerostris extrusa</name>
    <name type="common">Bark spider</name>
    <name type="synonym">Caerostris bankana</name>
    <dbReference type="NCBI Taxonomy" id="172846"/>
    <lineage>
        <taxon>Eukaryota</taxon>
        <taxon>Metazoa</taxon>
        <taxon>Ecdysozoa</taxon>
        <taxon>Arthropoda</taxon>
        <taxon>Chelicerata</taxon>
        <taxon>Arachnida</taxon>
        <taxon>Araneae</taxon>
        <taxon>Araneomorphae</taxon>
        <taxon>Entelegynae</taxon>
        <taxon>Araneoidea</taxon>
        <taxon>Araneidae</taxon>
        <taxon>Caerostris</taxon>
    </lineage>
</organism>
<reference evidence="2 3" key="1">
    <citation type="submission" date="2021-06" db="EMBL/GenBank/DDBJ databases">
        <title>Caerostris extrusa draft genome.</title>
        <authorList>
            <person name="Kono N."/>
            <person name="Arakawa K."/>
        </authorList>
    </citation>
    <scope>NUCLEOTIDE SEQUENCE [LARGE SCALE GENOMIC DNA]</scope>
</reference>
<evidence type="ECO:0000256" key="1">
    <source>
        <dbReference type="SAM" id="MobiDB-lite"/>
    </source>
</evidence>
<sequence length="80" mass="8957">MIITQVSSDKSAKGAASMPPNKPATDEIEALGINSFQNFLENFHSLQNIQQQLIPIILEPPNYTEHECQQSQTSCYCNYP</sequence>
<dbReference type="Proteomes" id="UP001054945">
    <property type="component" value="Unassembled WGS sequence"/>
</dbReference>
<dbReference type="AlphaFoldDB" id="A0AAV4SWL0"/>
<dbReference type="EMBL" id="BPLR01010365">
    <property type="protein sequence ID" value="GIY38858.1"/>
    <property type="molecule type" value="Genomic_DNA"/>
</dbReference>
<comment type="caution">
    <text evidence="2">The sequence shown here is derived from an EMBL/GenBank/DDBJ whole genome shotgun (WGS) entry which is preliminary data.</text>
</comment>
<accession>A0AAV4SWL0</accession>
<evidence type="ECO:0000313" key="3">
    <source>
        <dbReference type="Proteomes" id="UP001054945"/>
    </source>
</evidence>
<name>A0AAV4SWL0_CAEEX</name>
<proteinExistence type="predicted"/>
<evidence type="ECO:0000313" key="2">
    <source>
        <dbReference type="EMBL" id="GIY38858.1"/>
    </source>
</evidence>
<protein>
    <submittedName>
        <fullName evidence="2">Uncharacterized protein</fullName>
    </submittedName>
</protein>
<gene>
    <name evidence="2" type="ORF">CEXT_542311</name>
</gene>
<feature type="region of interest" description="Disordered" evidence="1">
    <location>
        <begin position="1"/>
        <end position="24"/>
    </location>
</feature>